<feature type="compositionally biased region" description="Acidic residues" evidence="7">
    <location>
        <begin position="390"/>
        <end position="404"/>
    </location>
</feature>
<comment type="caution">
    <text evidence="8">The sequence shown here is derived from an EMBL/GenBank/DDBJ whole genome shotgun (WGS) entry which is preliminary data.</text>
</comment>
<feature type="compositionally biased region" description="Pro residues" evidence="7">
    <location>
        <begin position="91"/>
        <end position="101"/>
    </location>
</feature>
<dbReference type="InterPro" id="IPR004018">
    <property type="entry name" value="RPEL_repeat"/>
</dbReference>
<feature type="compositionally biased region" description="Basic and acidic residues" evidence="7">
    <location>
        <begin position="428"/>
        <end position="449"/>
    </location>
</feature>
<dbReference type="AlphaFoldDB" id="A0A8J5ZXZ0"/>
<dbReference type="Gene3D" id="6.10.140.2130">
    <property type="match status" value="1"/>
</dbReference>
<feature type="compositionally biased region" description="Pro residues" evidence="7">
    <location>
        <begin position="262"/>
        <end position="280"/>
    </location>
</feature>
<feature type="compositionally biased region" description="Basic and acidic residues" evidence="7">
    <location>
        <begin position="47"/>
        <end position="59"/>
    </location>
</feature>
<sequence>MERKISTRQSREELIRRGVLKELPDQDGDVTVNFENSNGHMIPIGEESTREENVVKSEEGNGFVAEKAPPLEEKAEDKKENTENHSETPAAPAPPPPALPKPKPKPKPKKTPVPPKGAAAGASPKGDEVPPSKKNIKAPGKQAPVPPPKPASRNTTRETAGSSHPKKTTASKASASPSTSSTSSRPKASKETVSSKTGTVGITKGKKKTGSKQLMPRQSSDATPSTTSDVKGESPETREEGVKPEQTVPDTEEHATGKPKSDVPPPSVTLPLPSPAPPLPVGEQSFVASDTPVVLVSNGADLPVPVLDPSQLLWTEEPTNRTTVHSGTGLSVSRENANFPTKDELGKATAQLLTPGLMGESSESFSAPEDEGQREYQANDSDSDGPILYTDDDDEEDDEDEDGSGESALASKIRRRDTLAIKLGNRPSKKELEDKNILQRTSEEERQEIRQQIGTKLVRRLSQRPTTEELEQRNILKQKNEEEEQEAKMELKRRLSRKLSLRPTVAELQARRILRFNEYVEVTDSPDYDRRADKPWARLTPADKARAPAAIRKELNEFKSTEMEVHEESRQFTR</sequence>
<feature type="repeat" description="RPEL" evidence="4">
    <location>
        <begin position="493"/>
        <end position="518"/>
    </location>
</feature>
<feature type="compositionally biased region" description="Basic and acidic residues" evidence="7">
    <location>
        <begin position="251"/>
        <end position="261"/>
    </location>
</feature>
<evidence type="ECO:0000256" key="7">
    <source>
        <dbReference type="SAM" id="MobiDB-lite"/>
    </source>
</evidence>
<keyword evidence="3 5" id="KW-0009">Actin-binding</keyword>
<dbReference type="PANTHER" id="PTHR12751">
    <property type="entry name" value="PHOSPHATASE AND ACTIN REGULATOR PHACTR"/>
    <property type="match status" value="1"/>
</dbReference>
<dbReference type="GO" id="GO:0004864">
    <property type="term" value="F:protein phosphatase inhibitor activity"/>
    <property type="evidence" value="ECO:0007669"/>
    <property type="project" value="UniProtKB-UniRule"/>
</dbReference>
<dbReference type="Proteomes" id="UP000700334">
    <property type="component" value="Unassembled WGS sequence"/>
</dbReference>
<keyword evidence="2 5" id="KW-0677">Repeat</keyword>
<dbReference type="EMBL" id="JAGFMF010011961">
    <property type="protein sequence ID" value="KAG8508902.1"/>
    <property type="molecule type" value="Genomic_DNA"/>
</dbReference>
<dbReference type="OrthoDB" id="5563016at2759"/>
<evidence type="ECO:0000256" key="1">
    <source>
        <dbReference type="ARBA" id="ARBA00009795"/>
    </source>
</evidence>
<evidence type="ECO:0000256" key="3">
    <source>
        <dbReference type="ARBA" id="ARBA00023203"/>
    </source>
</evidence>
<feature type="compositionally biased region" description="Basic and acidic residues" evidence="7">
    <location>
        <begin position="69"/>
        <end position="86"/>
    </location>
</feature>
<evidence type="ECO:0000256" key="6">
    <source>
        <dbReference type="SAM" id="Coils"/>
    </source>
</evidence>
<evidence type="ECO:0000313" key="8">
    <source>
        <dbReference type="EMBL" id="KAG8508902.1"/>
    </source>
</evidence>
<feature type="region of interest" description="Disordered" evidence="7">
    <location>
        <begin position="313"/>
        <end position="449"/>
    </location>
</feature>
<evidence type="ECO:0000256" key="4">
    <source>
        <dbReference type="PROSITE-ProRule" id="PRU00401"/>
    </source>
</evidence>
<evidence type="ECO:0000313" key="9">
    <source>
        <dbReference type="Proteomes" id="UP000700334"/>
    </source>
</evidence>
<name>A0A8J5ZXZ0_GALPY</name>
<feature type="coiled-coil region" evidence="6">
    <location>
        <begin position="466"/>
        <end position="493"/>
    </location>
</feature>
<feature type="compositionally biased region" description="Low complexity" evidence="7">
    <location>
        <begin position="170"/>
        <end position="186"/>
    </location>
</feature>
<feature type="repeat" description="RPEL" evidence="4">
    <location>
        <begin position="1"/>
        <end position="24"/>
    </location>
</feature>
<dbReference type="Gene3D" id="6.10.140.1750">
    <property type="match status" value="1"/>
</dbReference>
<keyword evidence="6" id="KW-0175">Coiled coil</keyword>
<dbReference type="Pfam" id="PF02755">
    <property type="entry name" value="RPEL"/>
    <property type="match status" value="2"/>
</dbReference>
<dbReference type="GO" id="GO:0030036">
    <property type="term" value="P:actin cytoskeleton organization"/>
    <property type="evidence" value="ECO:0007669"/>
    <property type="project" value="TreeGrafter"/>
</dbReference>
<dbReference type="PROSITE" id="PS51073">
    <property type="entry name" value="RPEL"/>
    <property type="match status" value="4"/>
</dbReference>
<feature type="repeat" description="RPEL" evidence="4">
    <location>
        <begin position="455"/>
        <end position="480"/>
    </location>
</feature>
<keyword evidence="9" id="KW-1185">Reference proteome</keyword>
<reference evidence="8" key="1">
    <citation type="journal article" date="2021" name="Evol. Appl.">
        <title>The genome of the Pyrenean desman and the effects of bottlenecks and inbreeding on the genomic landscape of an endangered species.</title>
        <authorList>
            <person name="Escoda L."/>
            <person name="Castresana J."/>
        </authorList>
    </citation>
    <scope>NUCLEOTIDE SEQUENCE</scope>
    <source>
        <strain evidence="8">IBE-C5619</strain>
    </source>
</reference>
<dbReference type="GO" id="GO:0003779">
    <property type="term" value="F:actin binding"/>
    <property type="evidence" value="ECO:0007669"/>
    <property type="project" value="UniProtKB-KW"/>
</dbReference>
<evidence type="ECO:0000256" key="5">
    <source>
        <dbReference type="RuleBase" id="RU301113"/>
    </source>
</evidence>
<feature type="compositionally biased region" description="Polar residues" evidence="7">
    <location>
        <begin position="216"/>
        <end position="229"/>
    </location>
</feature>
<protein>
    <recommendedName>
        <fullName evidence="5">Phosphatase and actin regulator</fullName>
    </recommendedName>
</protein>
<accession>A0A8J5ZXZ0</accession>
<feature type="compositionally biased region" description="Polar residues" evidence="7">
    <location>
        <begin position="152"/>
        <end position="161"/>
    </location>
</feature>
<feature type="region of interest" description="Disordered" evidence="7">
    <location>
        <begin position="24"/>
        <end position="284"/>
    </location>
</feature>
<dbReference type="SMART" id="SM00707">
    <property type="entry name" value="RPEL"/>
    <property type="match status" value="4"/>
</dbReference>
<feature type="compositionally biased region" description="Basic and acidic residues" evidence="7">
    <location>
        <begin position="230"/>
        <end position="243"/>
    </location>
</feature>
<feature type="compositionally biased region" description="Polar residues" evidence="7">
    <location>
        <begin position="320"/>
        <end position="339"/>
    </location>
</feature>
<comment type="subunit">
    <text evidence="5">Binds PPP1CA and actin.</text>
</comment>
<organism evidence="8 9">
    <name type="scientific">Galemys pyrenaicus</name>
    <name type="common">Iberian desman</name>
    <name type="synonym">Pyrenean desman</name>
    <dbReference type="NCBI Taxonomy" id="202257"/>
    <lineage>
        <taxon>Eukaryota</taxon>
        <taxon>Metazoa</taxon>
        <taxon>Chordata</taxon>
        <taxon>Craniata</taxon>
        <taxon>Vertebrata</taxon>
        <taxon>Euteleostomi</taxon>
        <taxon>Mammalia</taxon>
        <taxon>Eutheria</taxon>
        <taxon>Laurasiatheria</taxon>
        <taxon>Eulipotyphla</taxon>
        <taxon>Talpidae</taxon>
        <taxon>Galemys</taxon>
    </lineage>
</organism>
<feature type="compositionally biased region" description="Low complexity" evidence="7">
    <location>
        <begin position="194"/>
        <end position="203"/>
    </location>
</feature>
<gene>
    <name evidence="8" type="ORF">J0S82_000580</name>
</gene>
<feature type="repeat" description="RPEL" evidence="4">
    <location>
        <begin position="417"/>
        <end position="442"/>
    </location>
</feature>
<dbReference type="PANTHER" id="PTHR12751:SF5">
    <property type="entry name" value="PHOSPHATASE AND ACTIN REGULATOR 2"/>
    <property type="match status" value="1"/>
</dbReference>
<comment type="similarity">
    <text evidence="1 5">Belongs to the phosphatase and actin regulator family.</text>
</comment>
<evidence type="ECO:0000256" key="2">
    <source>
        <dbReference type="ARBA" id="ARBA00022737"/>
    </source>
</evidence>
<proteinExistence type="inferred from homology"/>